<gene>
    <name evidence="5" type="primary">LOC117645209</name>
</gene>
<keyword evidence="5" id="KW-0378">Hydrolase</keyword>
<dbReference type="InParanoid" id="A0A6P8YMG3"/>
<evidence type="ECO:0000313" key="4">
    <source>
        <dbReference type="Proteomes" id="UP000515158"/>
    </source>
</evidence>
<proteinExistence type="inferred from homology"/>
<dbReference type="GO" id="GO:0046872">
    <property type="term" value="F:metal ion binding"/>
    <property type="evidence" value="ECO:0007669"/>
    <property type="project" value="UniProtKB-KW"/>
</dbReference>
<evidence type="ECO:0000256" key="2">
    <source>
        <dbReference type="ARBA" id="ARBA00022723"/>
    </source>
</evidence>
<dbReference type="Proteomes" id="UP000515158">
    <property type="component" value="Unplaced"/>
</dbReference>
<dbReference type="InterPro" id="IPR011234">
    <property type="entry name" value="Fumarylacetoacetase-like_C"/>
</dbReference>
<organism evidence="5">
    <name type="scientific">Thrips palmi</name>
    <name type="common">Melon thrips</name>
    <dbReference type="NCBI Taxonomy" id="161013"/>
    <lineage>
        <taxon>Eukaryota</taxon>
        <taxon>Metazoa</taxon>
        <taxon>Ecdysozoa</taxon>
        <taxon>Arthropoda</taxon>
        <taxon>Hexapoda</taxon>
        <taxon>Insecta</taxon>
        <taxon>Pterygota</taxon>
        <taxon>Neoptera</taxon>
        <taxon>Paraneoptera</taxon>
        <taxon>Thysanoptera</taxon>
        <taxon>Terebrantia</taxon>
        <taxon>Thripoidea</taxon>
        <taxon>Thripidae</taxon>
        <taxon>Thrips</taxon>
    </lineage>
</organism>
<dbReference type="GeneID" id="117645209"/>
<evidence type="ECO:0000256" key="1">
    <source>
        <dbReference type="ARBA" id="ARBA00010211"/>
    </source>
</evidence>
<name>A0A6P8YMG3_THRPL</name>
<dbReference type="GO" id="GO:0050163">
    <property type="term" value="F:oxaloacetate tautomerase activity"/>
    <property type="evidence" value="ECO:0007669"/>
    <property type="project" value="UniProtKB-ARBA"/>
</dbReference>
<feature type="domain" description="Fumarylacetoacetase-like C-terminal" evidence="3">
    <location>
        <begin position="141"/>
        <end position="349"/>
    </location>
</feature>
<accession>A0A6P8YMG3</accession>
<dbReference type="AlphaFoldDB" id="A0A6P8YMG3"/>
<keyword evidence="2" id="KW-0479">Metal-binding</keyword>
<dbReference type="Gene3D" id="3.90.850.10">
    <property type="entry name" value="Fumarylacetoacetase-like, C-terminal domain"/>
    <property type="match status" value="1"/>
</dbReference>
<dbReference type="InterPro" id="IPR036663">
    <property type="entry name" value="Fumarylacetoacetase_C_sf"/>
</dbReference>
<protein>
    <submittedName>
        <fullName evidence="5">Fumarylacetoacetate hydrolase domain-containing protein 2</fullName>
    </submittedName>
</protein>
<dbReference type="GO" id="GO:0006107">
    <property type="term" value="P:oxaloacetate metabolic process"/>
    <property type="evidence" value="ECO:0007669"/>
    <property type="project" value="UniProtKB-ARBA"/>
</dbReference>
<dbReference type="SUPFAM" id="SSF56529">
    <property type="entry name" value="FAH"/>
    <property type="match status" value="1"/>
</dbReference>
<evidence type="ECO:0000313" key="5">
    <source>
        <dbReference type="RefSeq" id="XP_034241138.1"/>
    </source>
</evidence>
<keyword evidence="4" id="KW-1185">Reference proteome</keyword>
<dbReference type="FunCoup" id="A0A6P8YMG3">
    <property type="interactions" value="72"/>
</dbReference>
<evidence type="ECO:0000259" key="3">
    <source>
        <dbReference type="Pfam" id="PF01557"/>
    </source>
</evidence>
<reference evidence="5" key="1">
    <citation type="submission" date="2025-08" db="UniProtKB">
        <authorList>
            <consortium name="RefSeq"/>
        </authorList>
    </citation>
    <scope>IDENTIFICATION</scope>
    <source>
        <tissue evidence="5">Total insect</tissue>
    </source>
</reference>
<dbReference type="GO" id="GO:0016787">
    <property type="term" value="F:hydrolase activity"/>
    <property type="evidence" value="ECO:0007669"/>
    <property type="project" value="UniProtKB-KW"/>
</dbReference>
<dbReference type="OrthoDB" id="411064at2759"/>
<comment type="similarity">
    <text evidence="1">Belongs to the FAH family.</text>
</comment>
<dbReference type="RefSeq" id="XP_034241138.1">
    <property type="nucleotide sequence ID" value="XM_034385247.1"/>
</dbReference>
<sequence length="352" mass="38210">MTLKTGCHRLMHTLKHQSSMLGVRSRGHLLVRRLCDLESKTSSPSSPSSWFSTGAALNMRLVQFSDLRGGPVRLGVQPQQDGEITEISSQGGNGKIPNDLVQLIQGGPALWAEAEKAASQSTSKAQAKDVKLLAPLINPGKVICVGLNYRCHCNEQHIEPPHEPMFFSKFASCIVGPTDNVVLPTVSTKVDWEVEMVVVIGKPCRNLKPENTMENVFGYTVAQDISARDWQKGRNGGQWLLGKSMDTFCPLGPAVVTADELPKGPHVLPLSCAINGVKKQNSNTDQLVHRVDYIISHLSHLLTLLPGDIILTGTPAGVGVFRNPREFLKPGDVIESEIVGIGKMRNPVVAPQ</sequence>
<dbReference type="PANTHER" id="PTHR42796">
    <property type="entry name" value="FUMARYLACETOACETATE HYDROLASE DOMAIN-CONTAINING PROTEIN 2A-RELATED"/>
    <property type="match status" value="1"/>
</dbReference>
<dbReference type="PANTHER" id="PTHR42796:SF4">
    <property type="entry name" value="FUMARYLACETOACETATE HYDROLASE DOMAIN-CONTAINING PROTEIN 2A"/>
    <property type="match status" value="1"/>
</dbReference>
<dbReference type="InterPro" id="IPR051121">
    <property type="entry name" value="FAH"/>
</dbReference>
<dbReference type="FunFam" id="3.90.850.10:FF:000002">
    <property type="entry name" value="2-hydroxyhepta-2,4-diene-1,7-dioate isomerase"/>
    <property type="match status" value="1"/>
</dbReference>
<dbReference type="KEGG" id="tpal:117645209"/>
<dbReference type="Pfam" id="PF01557">
    <property type="entry name" value="FAA_hydrolase"/>
    <property type="match status" value="1"/>
</dbReference>